<proteinExistence type="predicted"/>
<dbReference type="AlphaFoldDB" id="A0A2P2JLU2"/>
<organism evidence="1">
    <name type="scientific">Rhizophora mucronata</name>
    <name type="common">Asiatic mangrove</name>
    <dbReference type="NCBI Taxonomy" id="61149"/>
    <lineage>
        <taxon>Eukaryota</taxon>
        <taxon>Viridiplantae</taxon>
        <taxon>Streptophyta</taxon>
        <taxon>Embryophyta</taxon>
        <taxon>Tracheophyta</taxon>
        <taxon>Spermatophyta</taxon>
        <taxon>Magnoliopsida</taxon>
        <taxon>eudicotyledons</taxon>
        <taxon>Gunneridae</taxon>
        <taxon>Pentapetalae</taxon>
        <taxon>rosids</taxon>
        <taxon>fabids</taxon>
        <taxon>Malpighiales</taxon>
        <taxon>Rhizophoraceae</taxon>
        <taxon>Rhizophora</taxon>
    </lineage>
</organism>
<accession>A0A2P2JLU2</accession>
<dbReference type="EMBL" id="GGEC01013974">
    <property type="protein sequence ID" value="MBW94457.1"/>
    <property type="molecule type" value="Transcribed_RNA"/>
</dbReference>
<reference evidence="1" key="1">
    <citation type="submission" date="2018-02" db="EMBL/GenBank/DDBJ databases">
        <title>Rhizophora mucronata_Transcriptome.</title>
        <authorList>
            <person name="Meera S.P."/>
            <person name="Sreeshan A."/>
            <person name="Augustine A."/>
        </authorList>
    </citation>
    <scope>NUCLEOTIDE SEQUENCE</scope>
    <source>
        <tissue evidence="1">Leaf</tissue>
    </source>
</reference>
<name>A0A2P2JLU2_RHIMU</name>
<evidence type="ECO:0000313" key="1">
    <source>
        <dbReference type="EMBL" id="MBW94457.1"/>
    </source>
</evidence>
<sequence length="20" mass="2255">MLTSYGSANFNFPFQTAMAR</sequence>
<protein>
    <submittedName>
        <fullName evidence="1">Uncharacterized protein</fullName>
    </submittedName>
</protein>